<dbReference type="Proteomes" id="UP000599009">
    <property type="component" value="Unassembled WGS sequence"/>
</dbReference>
<keyword evidence="8 11" id="KW-0472">Membrane</keyword>
<dbReference type="Pfam" id="PF12019">
    <property type="entry name" value="GspH"/>
    <property type="match status" value="1"/>
</dbReference>
<dbReference type="InterPro" id="IPR012902">
    <property type="entry name" value="N_methyl_site"/>
</dbReference>
<evidence type="ECO:0000259" key="12">
    <source>
        <dbReference type="Pfam" id="PF12019"/>
    </source>
</evidence>
<evidence type="ECO:0000313" key="13">
    <source>
        <dbReference type="EMBL" id="GGJ99120.1"/>
    </source>
</evidence>
<keyword evidence="3" id="KW-1003">Cell membrane</keyword>
<dbReference type="NCBIfam" id="NF047827">
    <property type="entry name" value="T3SSXpsH"/>
    <property type="match status" value="1"/>
</dbReference>
<keyword evidence="5" id="KW-0997">Cell inner membrane</keyword>
<evidence type="ECO:0000256" key="9">
    <source>
        <dbReference type="ARBA" id="ARBA00025772"/>
    </source>
</evidence>
<comment type="caution">
    <text evidence="13">The sequence shown here is derived from an EMBL/GenBank/DDBJ whole genome shotgun (WGS) entry which is preliminary data.</text>
</comment>
<evidence type="ECO:0000256" key="11">
    <source>
        <dbReference type="SAM" id="Phobius"/>
    </source>
</evidence>
<evidence type="ECO:0000256" key="7">
    <source>
        <dbReference type="ARBA" id="ARBA00022989"/>
    </source>
</evidence>
<keyword evidence="4" id="KW-0488">Methylation</keyword>
<evidence type="ECO:0000256" key="10">
    <source>
        <dbReference type="ARBA" id="ARBA00030775"/>
    </source>
</evidence>
<comment type="subcellular location">
    <subcellularLocation>
        <location evidence="1">Cell inner membrane</location>
        <topology evidence="1">Single-pass membrane protein</topology>
    </subcellularLocation>
</comment>
<feature type="transmembrane region" description="Helical" evidence="11">
    <location>
        <begin position="20"/>
        <end position="42"/>
    </location>
</feature>
<keyword evidence="6 11" id="KW-0812">Transmembrane</keyword>
<evidence type="ECO:0000313" key="14">
    <source>
        <dbReference type="Proteomes" id="UP000599009"/>
    </source>
</evidence>
<evidence type="ECO:0000256" key="1">
    <source>
        <dbReference type="ARBA" id="ARBA00004377"/>
    </source>
</evidence>
<dbReference type="EMBL" id="BMME01000001">
    <property type="protein sequence ID" value="GGJ99120.1"/>
    <property type="molecule type" value="Genomic_DNA"/>
</dbReference>
<sequence length="157" mass="16358">MNAGRGGAGRSRGFSLLEMLLVMVLIAATGVLAAGVVGGGFARMELRSHVRDIATQLRFTRARALATGMPQTFSIDPAAHVWQGAEGRSGEVPESLGIRFVGAREVQPAEGVGAIVFFGDGASTGGRVRISRGEAAFDIDVAWLTGGVSVHRAEPLR</sequence>
<evidence type="ECO:0000256" key="5">
    <source>
        <dbReference type="ARBA" id="ARBA00022519"/>
    </source>
</evidence>
<gene>
    <name evidence="13" type="primary">xpsH</name>
    <name evidence="13" type="ORF">GCM10011394_05300</name>
</gene>
<comment type="similarity">
    <text evidence="9">Belongs to the GSP H family.</text>
</comment>
<keyword evidence="14" id="KW-1185">Reference proteome</keyword>
<dbReference type="InterPro" id="IPR045584">
    <property type="entry name" value="Pilin-like"/>
</dbReference>
<evidence type="ECO:0000256" key="8">
    <source>
        <dbReference type="ARBA" id="ARBA00023136"/>
    </source>
</evidence>
<evidence type="ECO:0000256" key="6">
    <source>
        <dbReference type="ARBA" id="ARBA00022692"/>
    </source>
</evidence>
<name>A0ABQ2E810_9GAMM</name>
<protein>
    <recommendedName>
        <fullName evidence="2">Type II secretion system protein H</fullName>
    </recommendedName>
    <alternativeName>
        <fullName evidence="10">General secretion pathway protein H</fullName>
    </alternativeName>
</protein>
<feature type="domain" description="General secretion pathway GspH" evidence="12">
    <location>
        <begin position="50"/>
        <end position="143"/>
    </location>
</feature>
<dbReference type="PROSITE" id="PS00409">
    <property type="entry name" value="PROKAR_NTER_METHYL"/>
    <property type="match status" value="1"/>
</dbReference>
<dbReference type="InterPro" id="IPR022346">
    <property type="entry name" value="T2SS_GspH"/>
</dbReference>
<organism evidence="13 14">
    <name type="scientific">Luteimonas terricola</name>
    <dbReference type="NCBI Taxonomy" id="645597"/>
    <lineage>
        <taxon>Bacteria</taxon>
        <taxon>Pseudomonadati</taxon>
        <taxon>Pseudomonadota</taxon>
        <taxon>Gammaproteobacteria</taxon>
        <taxon>Lysobacterales</taxon>
        <taxon>Lysobacteraceae</taxon>
        <taxon>Luteimonas</taxon>
    </lineage>
</organism>
<evidence type="ECO:0000256" key="3">
    <source>
        <dbReference type="ARBA" id="ARBA00022475"/>
    </source>
</evidence>
<evidence type="ECO:0000256" key="4">
    <source>
        <dbReference type="ARBA" id="ARBA00022481"/>
    </source>
</evidence>
<dbReference type="RefSeq" id="WP_132985552.1">
    <property type="nucleotide sequence ID" value="NZ_BMME01000001.1"/>
</dbReference>
<reference evidence="14" key="1">
    <citation type="journal article" date="2019" name="Int. J. Syst. Evol. Microbiol.">
        <title>The Global Catalogue of Microorganisms (GCM) 10K type strain sequencing project: providing services to taxonomists for standard genome sequencing and annotation.</title>
        <authorList>
            <consortium name="The Broad Institute Genomics Platform"/>
            <consortium name="The Broad Institute Genome Sequencing Center for Infectious Disease"/>
            <person name="Wu L."/>
            <person name="Ma J."/>
        </authorList>
    </citation>
    <scope>NUCLEOTIDE SEQUENCE [LARGE SCALE GENOMIC DNA]</scope>
    <source>
        <strain evidence="14">CGMCC 1.8985</strain>
    </source>
</reference>
<dbReference type="SUPFAM" id="SSF54523">
    <property type="entry name" value="Pili subunits"/>
    <property type="match status" value="1"/>
</dbReference>
<keyword evidence="7 11" id="KW-1133">Transmembrane helix</keyword>
<proteinExistence type="inferred from homology"/>
<evidence type="ECO:0000256" key="2">
    <source>
        <dbReference type="ARBA" id="ARBA00021549"/>
    </source>
</evidence>
<accession>A0ABQ2E810</accession>
<dbReference type="NCBIfam" id="TIGR02532">
    <property type="entry name" value="IV_pilin_GFxxxE"/>
    <property type="match status" value="1"/>
</dbReference>